<name>Q94F22_ARATH</name>
<reference evidence="1" key="1">
    <citation type="submission" date="2001-05" db="EMBL/GenBank/DDBJ databases">
        <authorList>
            <person name="Lam B."/>
            <person name="Southwick A."/>
            <person name="Karlin-Neumann G."/>
            <person name="Nguyen M."/>
            <person name="Miranda M."/>
            <person name="Palm C.J."/>
            <person name="Bowser L."/>
            <person name="Jones T."/>
            <person name="Banh J."/>
            <person name="Carninci P."/>
            <person name="Chen H."/>
            <person name="Cheuk R."/>
            <person name="Chung M.K."/>
            <person name="Hayashizaki Y."/>
            <person name="Ishida J."/>
            <person name="Kamiya A."/>
            <person name="Kawai J."/>
            <person name="Kim C."/>
            <person name="Lin J."/>
            <person name="Liu S.X."/>
            <person name="Narusaka M."/>
            <person name="Pham P.K."/>
            <person name="Sakano H."/>
            <person name="Sakurai T."/>
            <person name="Satou M."/>
            <person name="Seki M."/>
            <person name="Shinn P."/>
            <person name="Yamada K."/>
            <person name="Shinozaki K."/>
            <person name="Ecker J."/>
            <person name="Theologis A."/>
            <person name="Davis R.W."/>
        </authorList>
    </citation>
    <scope>NUCLEOTIDE SEQUENCE</scope>
</reference>
<dbReference type="AlphaFoldDB" id="Q94F22"/>
<dbReference type="EMBL" id="BT006505">
    <property type="protein sequence ID" value="AAP21313.1"/>
    <property type="molecule type" value="mRNA"/>
</dbReference>
<dbReference type="EMBL" id="AF386954">
    <property type="protein sequence ID" value="AAK62399.1"/>
    <property type="molecule type" value="mRNA"/>
</dbReference>
<evidence type="ECO:0000313" key="2">
    <source>
        <dbReference type="EMBL" id="AAP21313.1"/>
    </source>
</evidence>
<sequence>MFGFFSGNGKNISTITVLFFFREVYGV</sequence>
<protein>
    <submittedName>
        <fullName evidence="2">At4g25875</fullName>
    </submittedName>
</protein>
<organism evidence="1">
    <name type="scientific">Arabidopsis thaliana</name>
    <name type="common">Mouse-ear cress</name>
    <dbReference type="NCBI Taxonomy" id="3702"/>
    <lineage>
        <taxon>Eukaryota</taxon>
        <taxon>Viridiplantae</taxon>
        <taxon>Streptophyta</taxon>
        <taxon>Embryophyta</taxon>
        <taxon>Tracheophyta</taxon>
        <taxon>Spermatophyta</taxon>
        <taxon>Magnoliopsida</taxon>
        <taxon>eudicotyledons</taxon>
        <taxon>Gunneridae</taxon>
        <taxon>Pentapetalae</taxon>
        <taxon>rosids</taxon>
        <taxon>malvids</taxon>
        <taxon>Brassicales</taxon>
        <taxon>Brassicaceae</taxon>
        <taxon>Camelineae</taxon>
        <taxon>Arabidopsis</taxon>
    </lineage>
</organism>
<evidence type="ECO:0000313" key="1">
    <source>
        <dbReference type="EMBL" id="AAK62399.1"/>
    </source>
</evidence>
<accession>Q94F22</accession>
<reference evidence="2" key="2">
    <citation type="submission" date="2003-04" db="EMBL/GenBank/DDBJ databases">
        <title>Arabidopsis ORF clones.</title>
        <authorList>
            <person name="Cheuk R."/>
            <person name="Chen H."/>
            <person name="Kim C.J."/>
            <person name="Shinn P."/>
            <person name="Bowser L."/>
            <person name="Carninci P."/>
            <person name="Dale J.M."/>
            <person name="Hayashizaki Y."/>
            <person name="Hsuan V.W."/>
            <person name="Ishida J."/>
            <person name="Jones T."/>
            <person name="Kamiya A."/>
            <person name="Karlin-Neumann G."/>
            <person name="Kawai J."/>
            <person name="Lam B."/>
            <person name="Lin J."/>
            <person name="Miranda M."/>
            <person name="Narusaka M."/>
            <person name="Nguyen M."/>
            <person name="Onodera C.S."/>
            <person name="Palm C.J."/>
            <person name="Quach H.L."/>
            <person name="Sakurai T."/>
            <person name="Satou M."/>
            <person name="Seki M."/>
            <person name="Southwick A."/>
            <person name="Toriumi M."/>
            <person name="Wong C."/>
            <person name="Wu H.C."/>
            <person name="Yamada K."/>
            <person name="Yu G."/>
            <person name="Yuan S."/>
            <person name="Shinozaki K."/>
            <person name="Davis R.W."/>
            <person name="Theologis A."/>
            <person name="Ecker J.R."/>
        </authorList>
    </citation>
    <scope>NUCLEOTIDE SEQUENCE</scope>
</reference>
<proteinExistence type="evidence at transcript level"/>